<dbReference type="InterPro" id="IPR006638">
    <property type="entry name" value="Elp3/MiaA/NifB-like_rSAM"/>
</dbReference>
<dbReference type="SFLD" id="SFLDS00029">
    <property type="entry name" value="Radical_SAM"/>
    <property type="match status" value="1"/>
</dbReference>
<evidence type="ECO:0000256" key="2">
    <source>
        <dbReference type="ARBA" id="ARBA00022691"/>
    </source>
</evidence>
<dbReference type="EMBL" id="BRYB01001382">
    <property type="protein sequence ID" value="GMI24479.1"/>
    <property type="molecule type" value="Genomic_DNA"/>
</dbReference>
<keyword evidence="2" id="KW-0949">S-adenosyl-L-methionine</keyword>
<dbReference type="Proteomes" id="UP001165060">
    <property type="component" value="Unassembled WGS sequence"/>
</dbReference>
<comment type="caution">
    <text evidence="9">The sequence shown here is derived from an EMBL/GenBank/DDBJ whole genome shotgun (WGS) entry which is preliminary data.</text>
</comment>
<feature type="region of interest" description="Disordered" evidence="6">
    <location>
        <begin position="303"/>
        <end position="322"/>
    </location>
</feature>
<feature type="chain" id="PRO_5046732956" description="Radical SAM core domain-containing protein" evidence="7">
    <location>
        <begin position="22"/>
        <end position="975"/>
    </location>
</feature>
<organism evidence="9 10">
    <name type="scientific">Tetraparma gracilis</name>
    <dbReference type="NCBI Taxonomy" id="2962635"/>
    <lineage>
        <taxon>Eukaryota</taxon>
        <taxon>Sar</taxon>
        <taxon>Stramenopiles</taxon>
        <taxon>Ochrophyta</taxon>
        <taxon>Bolidophyceae</taxon>
        <taxon>Parmales</taxon>
        <taxon>Triparmaceae</taxon>
        <taxon>Tetraparma</taxon>
    </lineage>
</organism>
<evidence type="ECO:0000313" key="9">
    <source>
        <dbReference type="EMBL" id="GMI24479.1"/>
    </source>
</evidence>
<gene>
    <name evidence="9" type="ORF">TeGR_g12041</name>
</gene>
<evidence type="ECO:0000256" key="1">
    <source>
        <dbReference type="ARBA" id="ARBA00022485"/>
    </source>
</evidence>
<feature type="region of interest" description="Disordered" evidence="6">
    <location>
        <begin position="759"/>
        <end position="794"/>
    </location>
</feature>
<dbReference type="Pfam" id="PF04055">
    <property type="entry name" value="Radical_SAM"/>
    <property type="match status" value="1"/>
</dbReference>
<accession>A0ABQ6MDQ6</accession>
<feature type="compositionally biased region" description="Pro residues" evidence="6">
    <location>
        <begin position="59"/>
        <end position="70"/>
    </location>
</feature>
<evidence type="ECO:0000256" key="5">
    <source>
        <dbReference type="ARBA" id="ARBA00023014"/>
    </source>
</evidence>
<proteinExistence type="predicted"/>
<dbReference type="PANTHER" id="PTHR22976">
    <property type="entry name" value="BIOTIN SYNTHASE"/>
    <property type="match status" value="1"/>
</dbReference>
<evidence type="ECO:0000256" key="4">
    <source>
        <dbReference type="ARBA" id="ARBA00023004"/>
    </source>
</evidence>
<dbReference type="SMART" id="SM00729">
    <property type="entry name" value="Elp3"/>
    <property type="match status" value="1"/>
</dbReference>
<keyword evidence="1" id="KW-0004">4Fe-4S</keyword>
<feature type="compositionally biased region" description="Low complexity" evidence="6">
    <location>
        <begin position="46"/>
        <end position="58"/>
    </location>
</feature>
<sequence length="975" mass="103765">MLGRPLLRLASPLALSARGLASALPSAPAPTHTPCGKPLSPPSSPPASSAAAPSARSPVAPPPPSVPVPRHPNSFLERTSSAETRTLSPPLSVTARTDWTKAEIAAVYSLPFHELMHEAATVHRMFWDPREVQQCTLLSIKTGGCTEDCKYCSQSQYHKTFVKPTPQMKIAEVLEAAQRAKDAGSTRFCMGAAWRELGRKDKAFNHILDMVSGVNALGMEVCATLGMINAEQARQLKGAGLTAYNHNLDTSPEHYPKVITTRTYEDRLQTVANVREAGISLWAFSETFAGRTSNMYEARVGGRHSLTGRAPPRNEAGAKKKAPVKGVNLITEGAVQDELGRMGVAEEDFFPTLLDPNFKGDDCTVGDVLADLVDIVADLLGENSSVPAPATPPPPQVAFPLPDSPFATSPAALSLPSPPPSPAVPPPAPARVYGPLAEATVSKLNNTLKEKMFDYVDICQAPALKDLLVLPTGVVQCLLCSPPPPLPPVLLNERYLADVPVQIAESLGISVEEETLKLLGVRSDSRVAAAGVGTDWQLAMVNHQPVDSILEFQEAIAESATPGCIATFKKEEVERSLVQNLLDHVGGCGHSQRCIDRERAELASQKAVAKKQRKREPLVLSPAPPSSSESEADDDDEFVPTNLAHAMKLDPAPALPPAPSLPPAALPAPRPPPIPAPPSDDRQSSAKPHPKHARNPLAPADFPHGQCSVITVRNNVRCKRPAAEGGNGMCRLHVNLKAAKEAKALAAHDPPVPPVPPVSAAGGIGSPAAPAPAAPRHAAPSTGTKRPPSDMSPAALTDEQIAQKKRKLAAGMQQLAAEVASRSHALLQETFDCYVPDAPVLRDAQTFRSKAGELAQLGKDLGDQIEREVKSLKNDQAKQRKADKARAAEEEEVRIAKGEQSLAALIEGAGEHEDLFRQVAAVVSTQRLLKTRSAVGGVRIRQLLNRYLARVSAAGAEEVVGDFIQDCIALYFGYA</sequence>
<dbReference type="PANTHER" id="PTHR22976:SF2">
    <property type="entry name" value="BIOTIN SYNTHASE, MITOCHONDRIAL"/>
    <property type="match status" value="1"/>
</dbReference>
<evidence type="ECO:0000256" key="6">
    <source>
        <dbReference type="SAM" id="MobiDB-lite"/>
    </source>
</evidence>
<reference evidence="9 10" key="1">
    <citation type="journal article" date="2023" name="Commun. Biol.">
        <title>Genome analysis of Parmales, the sister group of diatoms, reveals the evolutionary specialization of diatoms from phago-mixotrophs to photoautotrophs.</title>
        <authorList>
            <person name="Ban H."/>
            <person name="Sato S."/>
            <person name="Yoshikawa S."/>
            <person name="Yamada K."/>
            <person name="Nakamura Y."/>
            <person name="Ichinomiya M."/>
            <person name="Sato N."/>
            <person name="Blanc-Mathieu R."/>
            <person name="Endo H."/>
            <person name="Kuwata A."/>
            <person name="Ogata H."/>
        </authorList>
    </citation>
    <scope>NUCLEOTIDE SEQUENCE [LARGE SCALE GENOMIC DNA]</scope>
</reference>
<feature type="compositionally biased region" description="Pro residues" evidence="6">
    <location>
        <begin position="653"/>
        <end position="678"/>
    </location>
</feature>
<feature type="domain" description="Radical SAM core" evidence="8">
    <location>
        <begin position="130"/>
        <end position="341"/>
    </location>
</feature>
<dbReference type="CDD" id="cd01335">
    <property type="entry name" value="Radical_SAM"/>
    <property type="match status" value="1"/>
</dbReference>
<feature type="region of interest" description="Disordered" evidence="6">
    <location>
        <begin position="649"/>
        <end position="703"/>
    </location>
</feature>
<feature type="region of interest" description="Disordered" evidence="6">
    <location>
        <begin position="606"/>
        <end position="636"/>
    </location>
</feature>
<evidence type="ECO:0000256" key="7">
    <source>
        <dbReference type="SAM" id="SignalP"/>
    </source>
</evidence>
<protein>
    <recommendedName>
        <fullName evidence="8">Radical SAM core domain-containing protein</fullName>
    </recommendedName>
</protein>
<name>A0ABQ6MDQ6_9STRA</name>
<evidence type="ECO:0000256" key="3">
    <source>
        <dbReference type="ARBA" id="ARBA00022723"/>
    </source>
</evidence>
<dbReference type="InterPro" id="IPR002684">
    <property type="entry name" value="Biotin_synth/BioAB"/>
</dbReference>
<evidence type="ECO:0000259" key="8">
    <source>
        <dbReference type="PROSITE" id="PS51918"/>
    </source>
</evidence>
<keyword evidence="4" id="KW-0408">Iron</keyword>
<feature type="signal peptide" evidence="7">
    <location>
        <begin position="1"/>
        <end position="21"/>
    </location>
</feature>
<keyword evidence="7" id="KW-0732">Signal</keyword>
<dbReference type="PROSITE" id="PS51918">
    <property type="entry name" value="RADICAL_SAM"/>
    <property type="match status" value="1"/>
</dbReference>
<keyword evidence="5" id="KW-0411">Iron-sulfur</keyword>
<dbReference type="Gene3D" id="3.20.20.70">
    <property type="entry name" value="Aldolase class I"/>
    <property type="match status" value="1"/>
</dbReference>
<feature type="region of interest" description="Disordered" evidence="6">
    <location>
        <begin position="23"/>
        <end position="74"/>
    </location>
</feature>
<dbReference type="InterPro" id="IPR007197">
    <property type="entry name" value="rSAM"/>
</dbReference>
<keyword evidence="10" id="KW-1185">Reference proteome</keyword>
<dbReference type="InterPro" id="IPR058240">
    <property type="entry name" value="rSAM_sf"/>
</dbReference>
<dbReference type="SFLD" id="SFLDG01060">
    <property type="entry name" value="BATS_domain_containing"/>
    <property type="match status" value="1"/>
</dbReference>
<keyword evidence="3" id="KW-0479">Metal-binding</keyword>
<evidence type="ECO:0000313" key="10">
    <source>
        <dbReference type="Proteomes" id="UP001165060"/>
    </source>
</evidence>
<dbReference type="InterPro" id="IPR013785">
    <property type="entry name" value="Aldolase_TIM"/>
</dbReference>
<dbReference type="SUPFAM" id="SSF102114">
    <property type="entry name" value="Radical SAM enzymes"/>
    <property type="match status" value="1"/>
</dbReference>